<dbReference type="PANTHER" id="PTHR11697:SF230">
    <property type="entry name" value="ZINC FINGER, MYM DOMAIN CONTAINING 1"/>
    <property type="match status" value="1"/>
</dbReference>
<organism evidence="1 2">
    <name type="scientific">Nicotiana tabacum</name>
    <name type="common">Common tobacco</name>
    <dbReference type="NCBI Taxonomy" id="4097"/>
    <lineage>
        <taxon>Eukaryota</taxon>
        <taxon>Viridiplantae</taxon>
        <taxon>Streptophyta</taxon>
        <taxon>Embryophyta</taxon>
        <taxon>Tracheophyta</taxon>
        <taxon>Spermatophyta</taxon>
        <taxon>Magnoliopsida</taxon>
        <taxon>eudicotyledons</taxon>
        <taxon>Gunneridae</taxon>
        <taxon>Pentapetalae</taxon>
        <taxon>asterids</taxon>
        <taxon>lamiids</taxon>
        <taxon>Solanales</taxon>
        <taxon>Solanaceae</taxon>
        <taxon>Nicotianoideae</taxon>
        <taxon>Nicotianeae</taxon>
        <taxon>Nicotiana</taxon>
    </lineage>
</organism>
<accession>A0A1S3Y6X6</accession>
<name>A0A1S3Y6X6_TOBAC</name>
<evidence type="ECO:0000313" key="1">
    <source>
        <dbReference type="Proteomes" id="UP000790787"/>
    </source>
</evidence>
<dbReference type="PANTHER" id="PTHR11697">
    <property type="entry name" value="GENERAL TRANSCRIPTION FACTOR 2-RELATED ZINC FINGER PROTEIN"/>
    <property type="match status" value="1"/>
</dbReference>
<dbReference type="OrthoDB" id="6778351at2759"/>
<dbReference type="PaxDb" id="4097-A0A1S3Y6X6"/>
<dbReference type="KEGG" id="nta:107772737"/>
<reference evidence="1" key="1">
    <citation type="journal article" date="2014" name="Nat. Commun.">
        <title>The tobacco genome sequence and its comparison with those of tomato and potato.</title>
        <authorList>
            <person name="Sierro N."/>
            <person name="Battey J.N."/>
            <person name="Ouadi S."/>
            <person name="Bakaher N."/>
            <person name="Bovet L."/>
            <person name="Willig A."/>
            <person name="Goepfert S."/>
            <person name="Peitsch M.C."/>
            <person name="Ivanov N.V."/>
        </authorList>
    </citation>
    <scope>NUCLEOTIDE SEQUENCE [LARGE SCALE GENOMIC DNA]</scope>
</reference>
<evidence type="ECO:0000313" key="2">
    <source>
        <dbReference type="RefSeq" id="XP_016447702.2"/>
    </source>
</evidence>
<sequence length="405" mass="46248">MTSPDIQKDIMNSCTKEMVKAIIEDLNGNLFGILVDESKDVSHKKQMALVLLYVNKEGELIERFLGHVHVKATTAHALQKEMINMKFMLCSSIAITTAHALQIHALLINCSYKRREMIRDDQAEKVDELLVLGEVHTGILANEDSNYQEKALAKGPVEDIRSYEFRQLQTVRETKLNSLIEDISSVCDKNGIMISEMDEKYGLGKLKQKSSTVTYSHHLHVESFCASIDLQLSEFNNRFSEVNTNLLFGMASLSPDDSFANYDKNKIMKLATYYPNKFTASNLEDFSCELDNYMDYMREMDNAFSNLKGFGDLSKTSVKTNIHKTWGLIYLLVKLSLILPAVTAKVERAFFPMKFINNDLRSRIGDDFLNNFLVCYIEDEVFESVPNDAIIDRFQNTTSRRVQLK</sequence>
<gene>
    <name evidence="2" type="primary">LOC107772737</name>
</gene>
<proteinExistence type="predicted"/>
<dbReference type="RefSeq" id="XP_016447702.2">
    <property type="nucleotide sequence ID" value="XM_016592216.2"/>
</dbReference>
<dbReference type="GeneID" id="107772737"/>
<protein>
    <submittedName>
        <fullName evidence="2">Uncharacterized protein LOC107772737</fullName>
    </submittedName>
</protein>
<reference evidence="2" key="2">
    <citation type="submission" date="2025-08" db="UniProtKB">
        <authorList>
            <consortium name="RefSeq"/>
        </authorList>
    </citation>
    <scope>IDENTIFICATION</scope>
    <source>
        <tissue evidence="2">Leaf</tissue>
    </source>
</reference>
<dbReference type="AlphaFoldDB" id="A0A1S3Y6X6"/>
<dbReference type="InterPro" id="IPR055298">
    <property type="entry name" value="AtLOH3-like"/>
</dbReference>
<dbReference type="Proteomes" id="UP000790787">
    <property type="component" value="Chromosome 13"/>
</dbReference>
<keyword evidence="1" id="KW-1185">Reference proteome</keyword>
<dbReference type="RefSeq" id="XP_016447702.1">
    <property type="nucleotide sequence ID" value="XM_016592216.1"/>
</dbReference>
<dbReference type="STRING" id="4097.A0A1S3Y6X6"/>